<dbReference type="EMBL" id="BFAD01000004">
    <property type="protein sequence ID" value="GBE82076.1"/>
    <property type="molecule type" value="Genomic_DNA"/>
</dbReference>
<dbReference type="AlphaFoldDB" id="A0A401GIR7"/>
<protein>
    <submittedName>
        <fullName evidence="1">Uncharacterized protein</fullName>
    </submittedName>
</protein>
<accession>A0A401GIR7</accession>
<keyword evidence="2" id="KW-1185">Reference proteome</keyword>
<evidence type="ECO:0000313" key="1">
    <source>
        <dbReference type="EMBL" id="GBE82076.1"/>
    </source>
</evidence>
<sequence length="66" mass="7574">MTPVKPAFIHPSNAPATRDVKFAEVQPRAILRGNGEETLLPRRGARQGEEFWRRFSMIAKEDNRKP</sequence>
<dbReference type="RefSeq" id="XP_027612989.1">
    <property type="nucleotide sequence ID" value="XM_027757188.1"/>
</dbReference>
<gene>
    <name evidence="1" type="ORF">SCP_0404550</name>
</gene>
<evidence type="ECO:0000313" key="2">
    <source>
        <dbReference type="Proteomes" id="UP000287166"/>
    </source>
</evidence>
<dbReference type="GeneID" id="38778993"/>
<organism evidence="1 2">
    <name type="scientific">Sparassis crispa</name>
    <dbReference type="NCBI Taxonomy" id="139825"/>
    <lineage>
        <taxon>Eukaryota</taxon>
        <taxon>Fungi</taxon>
        <taxon>Dikarya</taxon>
        <taxon>Basidiomycota</taxon>
        <taxon>Agaricomycotina</taxon>
        <taxon>Agaricomycetes</taxon>
        <taxon>Polyporales</taxon>
        <taxon>Sparassidaceae</taxon>
        <taxon>Sparassis</taxon>
    </lineage>
</organism>
<name>A0A401GIR7_9APHY</name>
<dbReference type="OrthoDB" id="3261666at2759"/>
<dbReference type="STRING" id="139825.A0A401GIR7"/>
<reference evidence="1 2" key="1">
    <citation type="journal article" date="2018" name="Sci. Rep.">
        <title>Genome sequence of the cauliflower mushroom Sparassis crispa (Hanabiratake) and its association with beneficial usage.</title>
        <authorList>
            <person name="Kiyama R."/>
            <person name="Furutani Y."/>
            <person name="Kawaguchi K."/>
            <person name="Nakanishi T."/>
        </authorList>
    </citation>
    <scope>NUCLEOTIDE SEQUENCE [LARGE SCALE GENOMIC DNA]</scope>
</reference>
<proteinExistence type="predicted"/>
<comment type="caution">
    <text evidence="1">The sequence shown here is derived from an EMBL/GenBank/DDBJ whole genome shotgun (WGS) entry which is preliminary data.</text>
</comment>
<dbReference type="InParanoid" id="A0A401GIR7"/>
<dbReference type="Proteomes" id="UP000287166">
    <property type="component" value="Unassembled WGS sequence"/>
</dbReference>